<evidence type="ECO:0000256" key="1">
    <source>
        <dbReference type="ARBA" id="ARBA00022676"/>
    </source>
</evidence>
<proteinExistence type="predicted"/>
<dbReference type="Pfam" id="PF03808">
    <property type="entry name" value="Glyco_tran_WecG"/>
    <property type="match status" value="1"/>
</dbReference>
<organism evidence="3 4">
    <name type="scientific">Leifsonia xyli subsp. cynodontis DSM 46306</name>
    <dbReference type="NCBI Taxonomy" id="1389489"/>
    <lineage>
        <taxon>Bacteria</taxon>
        <taxon>Bacillati</taxon>
        <taxon>Actinomycetota</taxon>
        <taxon>Actinomycetes</taxon>
        <taxon>Micrococcales</taxon>
        <taxon>Microbacteriaceae</taxon>
        <taxon>Leifsonia</taxon>
    </lineage>
</organism>
<evidence type="ECO:0000313" key="3">
    <source>
        <dbReference type="EMBL" id="AGW42410.1"/>
    </source>
</evidence>
<keyword evidence="1" id="KW-0328">Glycosyltransferase</keyword>
<dbReference type="Proteomes" id="UP000016743">
    <property type="component" value="Chromosome"/>
</dbReference>
<dbReference type="InterPro" id="IPR004629">
    <property type="entry name" value="WecG_TagA_CpsF"/>
</dbReference>
<dbReference type="SUPFAM" id="SSF53448">
    <property type="entry name" value="Nucleotide-diphospho-sugar transferases"/>
    <property type="match status" value="1"/>
</dbReference>
<name>U3P808_LEIXC</name>
<accession>U3P808</accession>
<dbReference type="STRING" id="1389489.O159_24730"/>
<dbReference type="NCBIfam" id="TIGR00696">
    <property type="entry name" value="wecG_tagA_cpsF"/>
    <property type="match status" value="1"/>
</dbReference>
<reference evidence="3 4" key="1">
    <citation type="journal article" date="2013" name="Genome Announc.">
        <title>Complete Genome Sequence of Leifsonia xyli subsp. cynodontis Strain DSM46306, a Gram-Positive Bacterial Pathogen of Grasses.</title>
        <authorList>
            <person name="Monteiro-Vitorello C.B."/>
            <person name="Zerillo M.M."/>
            <person name="Van Sluys M.A."/>
            <person name="Camargo L.E."/>
            <person name="Kitajima J.P."/>
        </authorList>
    </citation>
    <scope>NUCLEOTIDE SEQUENCE [LARGE SCALE GENOMIC DNA]</scope>
    <source>
        <strain evidence="3 4">DSM 46306</strain>
    </source>
</reference>
<dbReference type="KEGG" id="lxy:O159_24730"/>
<dbReference type="AlphaFoldDB" id="U3P808"/>
<evidence type="ECO:0000256" key="2">
    <source>
        <dbReference type="ARBA" id="ARBA00022679"/>
    </source>
</evidence>
<dbReference type="InterPro" id="IPR029044">
    <property type="entry name" value="Nucleotide-diphossugar_trans"/>
</dbReference>
<protein>
    <recommendedName>
        <fullName evidence="5">Glycosyltransferase</fullName>
    </recommendedName>
</protein>
<dbReference type="PANTHER" id="PTHR34136">
    <property type="match status" value="1"/>
</dbReference>
<dbReference type="GO" id="GO:0016758">
    <property type="term" value="F:hexosyltransferase activity"/>
    <property type="evidence" value="ECO:0007669"/>
    <property type="project" value="TreeGrafter"/>
</dbReference>
<dbReference type="PANTHER" id="PTHR34136:SF1">
    <property type="entry name" value="UDP-N-ACETYL-D-MANNOSAMINURONIC ACID TRANSFERASE"/>
    <property type="match status" value="1"/>
</dbReference>
<dbReference type="RefSeq" id="WP_021755881.1">
    <property type="nucleotide sequence ID" value="NC_022438.1"/>
</dbReference>
<gene>
    <name evidence="3" type="ORF">O159_24730</name>
</gene>
<dbReference type="CDD" id="cd06533">
    <property type="entry name" value="Glyco_transf_WecG_TagA"/>
    <property type="match status" value="1"/>
</dbReference>
<dbReference type="PATRIC" id="fig|1389489.3.peg.2372"/>
<dbReference type="HOGENOM" id="CLU_470799_0_0_11"/>
<evidence type="ECO:0008006" key="5">
    <source>
        <dbReference type="Google" id="ProtNLM"/>
    </source>
</evidence>
<dbReference type="eggNOG" id="COG1922">
    <property type="taxonomic scope" value="Bacteria"/>
</dbReference>
<sequence>METRTPETWPIIRTPAMTIDLLDRDGALALIHDRAQDSGRAPLAVVSANLDHVHHFGRKGRWAGTIGGSDDLGGEDAVEWVTLIDGAPIAQQARRLTGRDWPRLAGSDLVGPLLDAAERDGLSVAFIGGSQETHAQLAAQFRAERPGLRVAGFWAPQRTELADPPASRAIAAEIRSAGADILVVGIGKPRQELWIAEYGALTGARVLLAFGAVVDFLAGRVQRAPGWIAKIGMEWAWRLMLEPRRLARRYLGQGPAAYREVRSWVDEETATTTALSPSDGTGRLAVAIVTDGESDADGLADALRDREGIAPERVRVIDGTHGFAAAVGHAVASAGDAEQLLVIRHDLRLDREAVAALNRRMRASGAGIVVPRVETAEGRTAQSLLRDPTPWRALGDAMLGERFPNRPRSLSGVDRDAESYAFAHPVEAADEAALLIHVPTANAAGRWDGTFRGIREQGATVWYEPAATARPV</sequence>
<keyword evidence="2" id="KW-0808">Transferase</keyword>
<keyword evidence="4" id="KW-1185">Reference proteome</keyword>
<dbReference type="EMBL" id="CP006734">
    <property type="protein sequence ID" value="AGW42410.1"/>
    <property type="molecule type" value="Genomic_DNA"/>
</dbReference>
<evidence type="ECO:0000313" key="4">
    <source>
        <dbReference type="Proteomes" id="UP000016743"/>
    </source>
</evidence>